<feature type="non-terminal residue" evidence="1">
    <location>
        <position position="63"/>
    </location>
</feature>
<name>A0AAV4SPD4_CAEEX</name>
<proteinExistence type="predicted"/>
<keyword evidence="2" id="KW-1185">Reference proteome</keyword>
<gene>
    <name evidence="1" type="ORF">CEXT_24591</name>
</gene>
<dbReference type="Proteomes" id="UP001054945">
    <property type="component" value="Unassembled WGS sequence"/>
</dbReference>
<evidence type="ECO:0000313" key="1">
    <source>
        <dbReference type="EMBL" id="GIY34839.1"/>
    </source>
</evidence>
<evidence type="ECO:0000313" key="2">
    <source>
        <dbReference type="Proteomes" id="UP001054945"/>
    </source>
</evidence>
<protein>
    <submittedName>
        <fullName evidence="1">Uncharacterized protein</fullName>
    </submittedName>
</protein>
<dbReference type="EMBL" id="BPLR01009816">
    <property type="protein sequence ID" value="GIY34839.1"/>
    <property type="molecule type" value="Genomic_DNA"/>
</dbReference>
<sequence length="63" mass="7063">MPLHEYSHQGTGFENIDYNFGNNPQGNTATISYSAEGTDSNSLAFKNRNSAFPQSINQQIHWD</sequence>
<dbReference type="AlphaFoldDB" id="A0AAV4SPD4"/>
<organism evidence="1 2">
    <name type="scientific">Caerostris extrusa</name>
    <name type="common">Bark spider</name>
    <name type="synonym">Caerostris bankana</name>
    <dbReference type="NCBI Taxonomy" id="172846"/>
    <lineage>
        <taxon>Eukaryota</taxon>
        <taxon>Metazoa</taxon>
        <taxon>Ecdysozoa</taxon>
        <taxon>Arthropoda</taxon>
        <taxon>Chelicerata</taxon>
        <taxon>Arachnida</taxon>
        <taxon>Araneae</taxon>
        <taxon>Araneomorphae</taxon>
        <taxon>Entelegynae</taxon>
        <taxon>Araneoidea</taxon>
        <taxon>Araneidae</taxon>
        <taxon>Caerostris</taxon>
    </lineage>
</organism>
<accession>A0AAV4SPD4</accession>
<comment type="caution">
    <text evidence="1">The sequence shown here is derived from an EMBL/GenBank/DDBJ whole genome shotgun (WGS) entry which is preliminary data.</text>
</comment>
<reference evidence="1 2" key="1">
    <citation type="submission" date="2021-06" db="EMBL/GenBank/DDBJ databases">
        <title>Caerostris extrusa draft genome.</title>
        <authorList>
            <person name="Kono N."/>
            <person name="Arakawa K."/>
        </authorList>
    </citation>
    <scope>NUCLEOTIDE SEQUENCE [LARGE SCALE GENOMIC DNA]</scope>
</reference>